<dbReference type="AlphaFoldDB" id="A0AA42LDL6"/>
<comment type="caution">
    <text evidence="1">The sequence shown here is derived from an EMBL/GenBank/DDBJ whole genome shotgun (WGS) entry which is preliminary data.</text>
</comment>
<evidence type="ECO:0000313" key="2">
    <source>
        <dbReference type="Proteomes" id="UP001159329"/>
    </source>
</evidence>
<dbReference type="EMBL" id="JAOEEO010000001">
    <property type="protein sequence ID" value="MDH0562900.1"/>
    <property type="molecule type" value="Genomic_DNA"/>
</dbReference>
<evidence type="ECO:0000313" key="1">
    <source>
        <dbReference type="EMBL" id="MDH0562900.1"/>
    </source>
</evidence>
<accession>A0AA42LDL6</accession>
<name>A0AA42LDL6_9GAMM</name>
<proteinExistence type="predicted"/>
<reference evidence="1" key="1">
    <citation type="submission" date="2022-09" db="EMBL/GenBank/DDBJ databases">
        <title>Intensive care unit water sources are persistently colonized with multi-drug resistant bacteria and are the site of extensive horizontal gene transfer of antibiotic resistance genes.</title>
        <authorList>
            <person name="Diorio-Toth L."/>
        </authorList>
    </citation>
    <scope>NUCLEOTIDE SEQUENCE</scope>
    <source>
        <strain evidence="1">GD04005</strain>
    </source>
</reference>
<sequence>MSWTVYKFHDSVQVVPDDDLKPHTFFHCECHPDYKDGIFIHYSFDERELTETSLPS</sequence>
<protein>
    <submittedName>
        <fullName evidence="1">Uncharacterized protein</fullName>
    </submittedName>
</protein>
<gene>
    <name evidence="1" type="ORF">N7644_04295</name>
</gene>
<dbReference type="RefSeq" id="WP_279694545.1">
    <property type="nucleotide sequence ID" value="NZ_JAOEEO010000001.1"/>
</dbReference>
<organism evidence="1 2">
    <name type="scientific">Acinetobacter courvalinii</name>
    <dbReference type="NCBI Taxonomy" id="280147"/>
    <lineage>
        <taxon>Bacteria</taxon>
        <taxon>Pseudomonadati</taxon>
        <taxon>Pseudomonadota</taxon>
        <taxon>Gammaproteobacteria</taxon>
        <taxon>Moraxellales</taxon>
        <taxon>Moraxellaceae</taxon>
        <taxon>Acinetobacter</taxon>
    </lineage>
</organism>
<dbReference type="Proteomes" id="UP001159329">
    <property type="component" value="Unassembled WGS sequence"/>
</dbReference>